<sequence length="244" mass="27246">MSGVWGWFGGGAAAKQKNNPKNAILALRSQLEMLQKREKHLQNQIDEQDGLARKNVNTNKTAAKSALRRKKQHEHSLDQTLGQIGTLEQQINAIESANINRETLAAMERAGEAMKQIHGKLTPEKVDETMYDFAQLRATESQSFTDNIYRAKLQEQNALSEEIVEAMNSINLGNQVDEVDLEEELDALRQEELDQKMLETGSVPVDAIQRLPAVANGEPKGKAPAIEEDDEEAELRKLQAEMAM</sequence>
<dbReference type="InterPro" id="IPR005024">
    <property type="entry name" value="Snf7_fam"/>
</dbReference>
<feature type="region of interest" description="Disordered" evidence="6">
    <location>
        <begin position="45"/>
        <end position="75"/>
    </location>
</feature>
<comment type="caution">
    <text evidence="7">The sequence shown here is derived from an EMBL/GenBank/DDBJ whole genome shotgun (WGS) entry which is preliminary data.</text>
</comment>
<dbReference type="AlphaFoldDB" id="A0AAJ0MI81"/>
<comment type="subcellular location">
    <subcellularLocation>
        <location evidence="1">Endosome</location>
    </subcellularLocation>
</comment>
<dbReference type="GO" id="GO:0009898">
    <property type="term" value="C:cytoplasmic side of plasma membrane"/>
    <property type="evidence" value="ECO:0007669"/>
    <property type="project" value="TreeGrafter"/>
</dbReference>
<dbReference type="GO" id="GO:0032511">
    <property type="term" value="P:late endosome to vacuole transport via multivesicular body sorting pathway"/>
    <property type="evidence" value="ECO:0007669"/>
    <property type="project" value="TreeGrafter"/>
</dbReference>
<feature type="region of interest" description="Disordered" evidence="6">
    <location>
        <begin position="211"/>
        <end position="232"/>
    </location>
</feature>
<gene>
    <name evidence="7" type="ORF">B0T25DRAFT_118538</name>
</gene>
<proteinExistence type="inferred from homology"/>
<evidence type="ECO:0000256" key="5">
    <source>
        <dbReference type="ARBA" id="ARBA00042586"/>
    </source>
</evidence>
<dbReference type="Proteomes" id="UP001275084">
    <property type="component" value="Unassembled WGS sequence"/>
</dbReference>
<evidence type="ECO:0000256" key="2">
    <source>
        <dbReference type="ARBA" id="ARBA00006190"/>
    </source>
</evidence>
<reference evidence="7" key="2">
    <citation type="submission" date="2023-06" db="EMBL/GenBank/DDBJ databases">
        <authorList>
            <consortium name="Lawrence Berkeley National Laboratory"/>
            <person name="Haridas S."/>
            <person name="Hensen N."/>
            <person name="Bonometti L."/>
            <person name="Westerberg I."/>
            <person name="Brannstrom I.O."/>
            <person name="Guillou S."/>
            <person name="Cros-Aarteil S."/>
            <person name="Calhoun S."/>
            <person name="Kuo A."/>
            <person name="Mondo S."/>
            <person name="Pangilinan J."/>
            <person name="Riley R."/>
            <person name="Labutti K."/>
            <person name="Andreopoulos B."/>
            <person name="Lipzen A."/>
            <person name="Chen C."/>
            <person name="Yanf M."/>
            <person name="Daum C."/>
            <person name="Ng V."/>
            <person name="Clum A."/>
            <person name="Steindorff A."/>
            <person name="Ohm R."/>
            <person name="Martin F."/>
            <person name="Silar P."/>
            <person name="Natvig D."/>
            <person name="Lalanne C."/>
            <person name="Gautier V."/>
            <person name="Ament-Velasquez S.L."/>
            <person name="Kruys A."/>
            <person name="Hutchinson M.I."/>
            <person name="Powell A.J."/>
            <person name="Barry K."/>
            <person name="Miller A.N."/>
            <person name="Grigoriev I.V."/>
            <person name="Debuchy R."/>
            <person name="Gladieux P."/>
            <person name="Thoren M.H."/>
            <person name="Johannesson H."/>
        </authorList>
    </citation>
    <scope>NUCLEOTIDE SEQUENCE</scope>
    <source>
        <strain evidence="7">CBS 955.72</strain>
    </source>
</reference>
<dbReference type="GO" id="GO:0005771">
    <property type="term" value="C:multivesicular body"/>
    <property type="evidence" value="ECO:0007669"/>
    <property type="project" value="TreeGrafter"/>
</dbReference>
<reference evidence="7" key="1">
    <citation type="journal article" date="2023" name="Mol. Phylogenet. Evol.">
        <title>Genome-scale phylogeny and comparative genomics of the fungal order Sordariales.</title>
        <authorList>
            <person name="Hensen N."/>
            <person name="Bonometti L."/>
            <person name="Westerberg I."/>
            <person name="Brannstrom I.O."/>
            <person name="Guillou S."/>
            <person name="Cros-Aarteil S."/>
            <person name="Calhoun S."/>
            <person name="Haridas S."/>
            <person name="Kuo A."/>
            <person name="Mondo S."/>
            <person name="Pangilinan J."/>
            <person name="Riley R."/>
            <person name="LaButti K."/>
            <person name="Andreopoulos B."/>
            <person name="Lipzen A."/>
            <person name="Chen C."/>
            <person name="Yan M."/>
            <person name="Daum C."/>
            <person name="Ng V."/>
            <person name="Clum A."/>
            <person name="Steindorff A."/>
            <person name="Ohm R.A."/>
            <person name="Martin F."/>
            <person name="Silar P."/>
            <person name="Natvig D.O."/>
            <person name="Lalanne C."/>
            <person name="Gautier V."/>
            <person name="Ament-Velasquez S.L."/>
            <person name="Kruys A."/>
            <person name="Hutchinson M.I."/>
            <person name="Powell A.J."/>
            <person name="Barry K."/>
            <person name="Miller A.N."/>
            <person name="Grigoriev I.V."/>
            <person name="Debuchy R."/>
            <person name="Gladieux P."/>
            <person name="Hiltunen Thoren M."/>
            <person name="Johannesson H."/>
        </authorList>
    </citation>
    <scope>NUCLEOTIDE SEQUENCE</scope>
    <source>
        <strain evidence="7">CBS 955.72</strain>
    </source>
</reference>
<dbReference type="EMBL" id="JAUIQD010000002">
    <property type="protein sequence ID" value="KAK3360049.1"/>
    <property type="molecule type" value="Genomic_DNA"/>
</dbReference>
<name>A0AAJ0MI81_9PEZI</name>
<dbReference type="PANTHER" id="PTHR22761:SF10">
    <property type="entry name" value="GH13992P"/>
    <property type="match status" value="1"/>
</dbReference>
<dbReference type="Gene3D" id="1.10.287.1060">
    <property type="entry name" value="ESAT-6-like"/>
    <property type="match status" value="1"/>
</dbReference>
<dbReference type="PANTHER" id="PTHR22761">
    <property type="entry name" value="CHARGED MULTIVESICULAR BODY PROTEIN"/>
    <property type="match status" value="1"/>
</dbReference>
<evidence type="ECO:0000256" key="3">
    <source>
        <dbReference type="ARBA" id="ARBA00022753"/>
    </source>
</evidence>
<evidence type="ECO:0000256" key="1">
    <source>
        <dbReference type="ARBA" id="ARBA00004177"/>
    </source>
</evidence>
<evidence type="ECO:0000313" key="8">
    <source>
        <dbReference type="Proteomes" id="UP001275084"/>
    </source>
</evidence>
<protein>
    <recommendedName>
        <fullName evidence="4">Vacuolar-sorting protein SNF7</fullName>
    </recommendedName>
    <alternativeName>
        <fullName evidence="5">Vacuolar protein-sorting-associated protein 32</fullName>
    </alternativeName>
</protein>
<comment type="similarity">
    <text evidence="2">Belongs to the SNF7 family.</text>
</comment>
<evidence type="ECO:0000256" key="4">
    <source>
        <dbReference type="ARBA" id="ARBA00040017"/>
    </source>
</evidence>
<keyword evidence="8" id="KW-1185">Reference proteome</keyword>
<dbReference type="GO" id="GO:0006900">
    <property type="term" value="P:vesicle budding from membrane"/>
    <property type="evidence" value="ECO:0007669"/>
    <property type="project" value="TreeGrafter"/>
</dbReference>
<evidence type="ECO:0000256" key="6">
    <source>
        <dbReference type="SAM" id="MobiDB-lite"/>
    </source>
</evidence>
<organism evidence="7 8">
    <name type="scientific">Lasiosphaeria hispida</name>
    <dbReference type="NCBI Taxonomy" id="260671"/>
    <lineage>
        <taxon>Eukaryota</taxon>
        <taxon>Fungi</taxon>
        <taxon>Dikarya</taxon>
        <taxon>Ascomycota</taxon>
        <taxon>Pezizomycotina</taxon>
        <taxon>Sordariomycetes</taxon>
        <taxon>Sordariomycetidae</taxon>
        <taxon>Sordariales</taxon>
        <taxon>Lasiosphaeriaceae</taxon>
        <taxon>Lasiosphaeria</taxon>
    </lineage>
</organism>
<dbReference type="GO" id="GO:0000815">
    <property type="term" value="C:ESCRT III complex"/>
    <property type="evidence" value="ECO:0007669"/>
    <property type="project" value="TreeGrafter"/>
</dbReference>
<evidence type="ECO:0000313" key="7">
    <source>
        <dbReference type="EMBL" id="KAK3360049.1"/>
    </source>
</evidence>
<dbReference type="Pfam" id="PF03357">
    <property type="entry name" value="Snf7"/>
    <property type="match status" value="1"/>
</dbReference>
<keyword evidence="3" id="KW-0967">Endosome</keyword>
<accession>A0AAJ0MI81</accession>